<dbReference type="Proteomes" id="UP000309138">
    <property type="component" value="Unassembled WGS sequence"/>
</dbReference>
<feature type="transmembrane region" description="Helical" evidence="1">
    <location>
        <begin position="28"/>
        <end position="46"/>
    </location>
</feature>
<gene>
    <name evidence="2" type="ORF">FBR43_05535</name>
</gene>
<keyword evidence="1" id="KW-0472">Membrane</keyword>
<organism evidence="2 3">
    <name type="scientific">Sphingomonas baiyangensis</name>
    <dbReference type="NCBI Taxonomy" id="2572576"/>
    <lineage>
        <taxon>Bacteria</taxon>
        <taxon>Pseudomonadati</taxon>
        <taxon>Pseudomonadota</taxon>
        <taxon>Alphaproteobacteria</taxon>
        <taxon>Sphingomonadales</taxon>
        <taxon>Sphingomonadaceae</taxon>
        <taxon>Sphingomonas</taxon>
    </lineage>
</organism>
<protein>
    <recommendedName>
        <fullName evidence="4">Transmembrane protein (PGPGW)</fullName>
    </recommendedName>
</protein>
<dbReference type="EMBL" id="SWKR01000002">
    <property type="protein sequence ID" value="TKD50278.1"/>
    <property type="molecule type" value="Genomic_DNA"/>
</dbReference>
<name>A0A4V5PW50_9SPHN</name>
<keyword evidence="1" id="KW-1133">Transmembrane helix</keyword>
<evidence type="ECO:0000256" key="1">
    <source>
        <dbReference type="SAM" id="Phobius"/>
    </source>
</evidence>
<reference evidence="2 3" key="1">
    <citation type="submission" date="2019-04" db="EMBL/GenBank/DDBJ databases">
        <authorList>
            <person name="Yang Y."/>
            <person name="Wei D."/>
        </authorList>
    </citation>
    <scope>NUCLEOTIDE SEQUENCE [LARGE SCALE GENOMIC DNA]</scope>
    <source>
        <strain evidence="2 3">L-1-4w-11</strain>
    </source>
</reference>
<dbReference type="RefSeq" id="WP_136942221.1">
    <property type="nucleotide sequence ID" value="NZ_SWKR01000002.1"/>
</dbReference>
<evidence type="ECO:0000313" key="3">
    <source>
        <dbReference type="Proteomes" id="UP000309138"/>
    </source>
</evidence>
<comment type="caution">
    <text evidence="2">The sequence shown here is derived from an EMBL/GenBank/DDBJ whole genome shotgun (WGS) entry which is preliminary data.</text>
</comment>
<sequence length="84" mass="9402">MLRIALLATGWLLIAASPIVGVVPGPGGIFVFAGGLVLVLQNSIWAKRQFVGICRRWPRFGVYADRALRRDTVRRREWDAARAR</sequence>
<keyword evidence="3" id="KW-1185">Reference proteome</keyword>
<evidence type="ECO:0000313" key="2">
    <source>
        <dbReference type="EMBL" id="TKD50278.1"/>
    </source>
</evidence>
<evidence type="ECO:0008006" key="4">
    <source>
        <dbReference type="Google" id="ProtNLM"/>
    </source>
</evidence>
<keyword evidence="1" id="KW-0812">Transmembrane</keyword>
<dbReference type="AlphaFoldDB" id="A0A4V5PW50"/>
<proteinExistence type="predicted"/>
<accession>A0A4V5PW50</accession>